<dbReference type="EMBL" id="JH712082">
    <property type="protein sequence ID" value="EFO21279.1"/>
    <property type="molecule type" value="Genomic_DNA"/>
</dbReference>
<dbReference type="RefSeq" id="XP_003142793.1">
    <property type="nucleotide sequence ID" value="XM_003142745.1"/>
</dbReference>
<reference evidence="1" key="1">
    <citation type="submission" date="2012-04" db="EMBL/GenBank/DDBJ databases">
        <title>The Genome Sequence of Loa loa.</title>
        <authorList>
            <consortium name="The Broad Institute Genome Sequencing Platform"/>
            <consortium name="Broad Institute Genome Sequencing Center for Infectious Disease"/>
            <person name="Nutman T.B."/>
            <person name="Fink D.L."/>
            <person name="Russ C."/>
            <person name="Young S."/>
            <person name="Zeng Q."/>
            <person name="Gargeya S."/>
            <person name="Alvarado L."/>
            <person name="Berlin A."/>
            <person name="Chapman S.B."/>
            <person name="Chen Z."/>
            <person name="Freedman E."/>
            <person name="Gellesch M."/>
            <person name="Goldberg J."/>
            <person name="Griggs A."/>
            <person name="Gujja S."/>
            <person name="Heilman E.R."/>
            <person name="Heiman D."/>
            <person name="Howarth C."/>
            <person name="Mehta T."/>
            <person name="Neiman D."/>
            <person name="Pearson M."/>
            <person name="Roberts A."/>
            <person name="Saif S."/>
            <person name="Shea T."/>
            <person name="Shenoy N."/>
            <person name="Sisk P."/>
            <person name="Stolte C."/>
            <person name="Sykes S."/>
            <person name="White J."/>
            <person name="Yandava C."/>
            <person name="Haas B."/>
            <person name="Henn M.R."/>
            <person name="Nusbaum C."/>
            <person name="Birren B."/>
        </authorList>
    </citation>
    <scope>NUCLEOTIDE SEQUENCE [LARGE SCALE GENOMIC DNA]</scope>
</reference>
<dbReference type="KEGG" id="loa:LOAG_07211"/>
<protein>
    <submittedName>
        <fullName evidence="1">Uncharacterized protein</fullName>
    </submittedName>
</protein>
<dbReference type="CTD" id="9944628"/>
<dbReference type="InParanoid" id="A0A1S0TXS6"/>
<evidence type="ECO:0000313" key="1">
    <source>
        <dbReference type="EMBL" id="EFO21279.1"/>
    </source>
</evidence>
<dbReference type="AlphaFoldDB" id="A0A1S0TXS6"/>
<gene>
    <name evidence="1" type="ORF">LOAG_07211</name>
</gene>
<sequence length="99" mass="11297">PTTTAQNCRIGYSQILIAFEKYPLLLKLITTSLLDRLFRIAFSNIELQMKLADESKTGNASNVSRSLLELVGNNDMTNERMSRIRKRRAQMGTVMFPED</sequence>
<organism evidence="1">
    <name type="scientific">Loa loa</name>
    <name type="common">Eye worm</name>
    <name type="synonym">Filaria loa</name>
    <dbReference type="NCBI Taxonomy" id="7209"/>
    <lineage>
        <taxon>Eukaryota</taxon>
        <taxon>Metazoa</taxon>
        <taxon>Ecdysozoa</taxon>
        <taxon>Nematoda</taxon>
        <taxon>Chromadorea</taxon>
        <taxon>Rhabditida</taxon>
        <taxon>Spirurina</taxon>
        <taxon>Spiruromorpha</taxon>
        <taxon>Filarioidea</taxon>
        <taxon>Onchocercidae</taxon>
        <taxon>Loa</taxon>
    </lineage>
</organism>
<dbReference type="GeneID" id="9944628"/>
<name>A0A1S0TXS6_LOALO</name>
<accession>A0A1S0TXS6</accession>
<feature type="non-terminal residue" evidence="1">
    <location>
        <position position="1"/>
    </location>
</feature>
<proteinExistence type="predicted"/>